<keyword evidence="4" id="KW-1185">Reference proteome</keyword>
<dbReference type="InterPro" id="IPR036412">
    <property type="entry name" value="HAD-like_sf"/>
</dbReference>
<name>A0AAV0UEK7_HYABA</name>
<feature type="compositionally biased region" description="Polar residues" evidence="1">
    <location>
        <begin position="15"/>
        <end position="29"/>
    </location>
</feature>
<dbReference type="InterPro" id="IPR011948">
    <property type="entry name" value="Dullard_phosphatase"/>
</dbReference>
<dbReference type="AlphaFoldDB" id="A0AAV0UEK7"/>
<dbReference type="InterPro" id="IPR050365">
    <property type="entry name" value="TIM50"/>
</dbReference>
<dbReference type="SUPFAM" id="SSF56784">
    <property type="entry name" value="HAD-like"/>
    <property type="match status" value="1"/>
</dbReference>
<dbReference type="Pfam" id="PF03031">
    <property type="entry name" value="NIF"/>
    <property type="match status" value="1"/>
</dbReference>
<dbReference type="CDD" id="cd07521">
    <property type="entry name" value="HAD_FCP1-like"/>
    <property type="match status" value="1"/>
</dbReference>
<proteinExistence type="predicted"/>
<feature type="domain" description="FCP1 homology" evidence="2">
    <location>
        <begin position="137"/>
        <end position="295"/>
    </location>
</feature>
<sequence>MDTSRRPRSTAVVDPSTTLNNNAQTSSRGPQVAHPNPFDHSRSVIAYPTDTNVTQQSIVVGAYHMTHCGAPRTSRQSQRHGIVRDLIASICLALGIDERKQQNRLALPTSESTAADAASCGRVHALGKSVLPPVGPKDVGKKCLVLDLDETLVHSSFRPTAYPHTVVPVEIDGASYLVYMCMRPGAQEFLVEMAQYFEIVVYTASLSKYADPLLDALDTERVLRYRLYREHCVQHNGAYVKDLSVLQRDMCQTIIVDNAPLSYTFHPQNAIGCSSFIDDPKDRELKSISRFLTTVRSVSDVREHLHMWDATY</sequence>
<dbReference type="NCBIfam" id="TIGR02251">
    <property type="entry name" value="HIF-SF_euk"/>
    <property type="match status" value="1"/>
</dbReference>
<evidence type="ECO:0000313" key="3">
    <source>
        <dbReference type="EMBL" id="CAI5733885.1"/>
    </source>
</evidence>
<evidence type="ECO:0000313" key="4">
    <source>
        <dbReference type="Proteomes" id="UP001162031"/>
    </source>
</evidence>
<evidence type="ECO:0000256" key="1">
    <source>
        <dbReference type="SAM" id="MobiDB-lite"/>
    </source>
</evidence>
<dbReference type="SMART" id="SM00577">
    <property type="entry name" value="CPDc"/>
    <property type="match status" value="1"/>
</dbReference>
<dbReference type="InterPro" id="IPR004274">
    <property type="entry name" value="FCP1_dom"/>
</dbReference>
<dbReference type="PROSITE" id="PS50969">
    <property type="entry name" value="FCP1"/>
    <property type="match status" value="1"/>
</dbReference>
<feature type="region of interest" description="Disordered" evidence="1">
    <location>
        <begin position="1"/>
        <end position="37"/>
    </location>
</feature>
<organism evidence="3 4">
    <name type="scientific">Hyaloperonospora brassicae</name>
    <name type="common">Brassica downy mildew</name>
    <name type="synonym">Peronospora brassicae</name>
    <dbReference type="NCBI Taxonomy" id="162125"/>
    <lineage>
        <taxon>Eukaryota</taxon>
        <taxon>Sar</taxon>
        <taxon>Stramenopiles</taxon>
        <taxon>Oomycota</taxon>
        <taxon>Peronosporomycetes</taxon>
        <taxon>Peronosporales</taxon>
        <taxon>Peronosporaceae</taxon>
        <taxon>Hyaloperonospora</taxon>
    </lineage>
</organism>
<dbReference type="Gene3D" id="3.40.50.1000">
    <property type="entry name" value="HAD superfamily/HAD-like"/>
    <property type="match status" value="1"/>
</dbReference>
<dbReference type="FunFam" id="3.40.50.1000:FF:000093">
    <property type="entry name" value="NLI interacting factor-like phosphatase family protein"/>
    <property type="match status" value="1"/>
</dbReference>
<dbReference type="GO" id="GO:0016791">
    <property type="term" value="F:phosphatase activity"/>
    <property type="evidence" value="ECO:0007669"/>
    <property type="project" value="InterPro"/>
</dbReference>
<evidence type="ECO:0000259" key="2">
    <source>
        <dbReference type="PROSITE" id="PS50969"/>
    </source>
</evidence>
<dbReference type="PANTHER" id="PTHR12210">
    <property type="entry name" value="DULLARD PROTEIN PHOSPHATASE"/>
    <property type="match status" value="1"/>
</dbReference>
<accession>A0AAV0UEK7</accession>
<gene>
    <name evidence="3" type="ORF">HBR001_LOCUS5984</name>
</gene>
<protein>
    <recommendedName>
        <fullName evidence="2">FCP1 homology domain-containing protein</fullName>
    </recommendedName>
</protein>
<reference evidence="3" key="1">
    <citation type="submission" date="2022-12" db="EMBL/GenBank/DDBJ databases">
        <authorList>
            <person name="Webb A."/>
        </authorList>
    </citation>
    <scope>NUCLEOTIDE SEQUENCE</scope>
    <source>
        <strain evidence="3">Hp1</strain>
    </source>
</reference>
<dbReference type="EMBL" id="CANTFL010001211">
    <property type="protein sequence ID" value="CAI5733885.1"/>
    <property type="molecule type" value="Genomic_DNA"/>
</dbReference>
<dbReference type="InterPro" id="IPR023214">
    <property type="entry name" value="HAD_sf"/>
</dbReference>
<comment type="caution">
    <text evidence="3">The sequence shown here is derived from an EMBL/GenBank/DDBJ whole genome shotgun (WGS) entry which is preliminary data.</text>
</comment>
<dbReference type="Proteomes" id="UP001162031">
    <property type="component" value="Unassembled WGS sequence"/>
</dbReference>